<feature type="non-terminal residue" evidence="2">
    <location>
        <position position="1"/>
    </location>
</feature>
<proteinExistence type="predicted"/>
<name>X0TZA2_9ZZZZ</name>
<organism evidence="2">
    <name type="scientific">marine sediment metagenome</name>
    <dbReference type="NCBI Taxonomy" id="412755"/>
    <lineage>
        <taxon>unclassified sequences</taxon>
        <taxon>metagenomes</taxon>
        <taxon>ecological metagenomes</taxon>
    </lineage>
</organism>
<sequence>IILKKGEGDLANGTITTPFEVSFAKGSVDNHNDLGGIGPDDHHAQDHAAEHEVGGGDPLAWATTKTTGAWAKSIGGGGDYADWATMIAAMPDQIAHAVTVTIKTGTTLTEICDIYNKHAIASTGRIIVQAEKFYPPYADVIPTADSATATTLRDAVLAAEGFGNDYFNGCWVRIVDGTGTDNGYVLITDYIDATGDVVVANWPGTRPDNTSRYIIVGALIDGGAARAQCLDIANCTAEISFYGIGFTDSTSHMIYINNCSSVTFYYCGICDSGANGAYVLKNLFITFYRCGVVANGDVGIRVYATNYCAVTRCGISDNTNYGIESLAGSFVAASNEFGDLNGNWGAYATQSGQIRISGTECSGAAGNHSDEGTAGDNSDDQASAYV</sequence>
<protein>
    <submittedName>
        <fullName evidence="2">Uncharacterized protein</fullName>
    </submittedName>
</protein>
<dbReference type="Gene3D" id="2.160.20.10">
    <property type="entry name" value="Single-stranded right-handed beta-helix, Pectin lyase-like"/>
    <property type="match status" value="1"/>
</dbReference>
<dbReference type="EMBL" id="BARS01005973">
    <property type="protein sequence ID" value="GAF81465.1"/>
    <property type="molecule type" value="Genomic_DNA"/>
</dbReference>
<dbReference type="AlphaFoldDB" id="X0TZA2"/>
<evidence type="ECO:0000313" key="2">
    <source>
        <dbReference type="EMBL" id="GAF81465.1"/>
    </source>
</evidence>
<feature type="compositionally biased region" description="Basic and acidic residues" evidence="1">
    <location>
        <begin position="39"/>
        <end position="54"/>
    </location>
</feature>
<dbReference type="InterPro" id="IPR011050">
    <property type="entry name" value="Pectin_lyase_fold/virulence"/>
</dbReference>
<dbReference type="InterPro" id="IPR012334">
    <property type="entry name" value="Pectin_lyas_fold"/>
</dbReference>
<reference evidence="2" key="1">
    <citation type="journal article" date="2014" name="Front. Microbiol.">
        <title>High frequency of phylogenetically diverse reductive dehalogenase-homologous genes in deep subseafloor sedimentary metagenomes.</title>
        <authorList>
            <person name="Kawai M."/>
            <person name="Futagami T."/>
            <person name="Toyoda A."/>
            <person name="Takaki Y."/>
            <person name="Nishi S."/>
            <person name="Hori S."/>
            <person name="Arai W."/>
            <person name="Tsubouchi T."/>
            <person name="Morono Y."/>
            <person name="Uchiyama I."/>
            <person name="Ito T."/>
            <person name="Fujiyama A."/>
            <person name="Inagaki F."/>
            <person name="Takami H."/>
        </authorList>
    </citation>
    <scope>NUCLEOTIDE SEQUENCE</scope>
    <source>
        <strain evidence="2">Expedition CK06-06</strain>
    </source>
</reference>
<evidence type="ECO:0000256" key="1">
    <source>
        <dbReference type="SAM" id="MobiDB-lite"/>
    </source>
</evidence>
<feature type="region of interest" description="Disordered" evidence="1">
    <location>
        <begin position="362"/>
        <end position="386"/>
    </location>
</feature>
<feature type="region of interest" description="Disordered" evidence="1">
    <location>
        <begin position="30"/>
        <end position="58"/>
    </location>
</feature>
<comment type="caution">
    <text evidence="2">The sequence shown here is derived from an EMBL/GenBank/DDBJ whole genome shotgun (WGS) entry which is preliminary data.</text>
</comment>
<gene>
    <name evidence="2" type="ORF">S01H1_11703</name>
</gene>
<dbReference type="SUPFAM" id="SSF51126">
    <property type="entry name" value="Pectin lyase-like"/>
    <property type="match status" value="1"/>
</dbReference>
<accession>X0TZA2</accession>